<dbReference type="GO" id="GO:0005840">
    <property type="term" value="C:ribosome"/>
    <property type="evidence" value="ECO:0007669"/>
    <property type="project" value="UniProtKB-KW"/>
</dbReference>
<dbReference type="Proteomes" id="UP000634136">
    <property type="component" value="Unassembled WGS sequence"/>
</dbReference>
<proteinExistence type="predicted"/>
<keyword evidence="2" id="KW-1185">Reference proteome</keyword>
<reference evidence="1" key="1">
    <citation type="submission" date="2020-09" db="EMBL/GenBank/DDBJ databases">
        <title>Genome-Enabled Discovery of Anthraquinone Biosynthesis in Senna tora.</title>
        <authorList>
            <person name="Kang S.-H."/>
            <person name="Pandey R.P."/>
            <person name="Lee C.-M."/>
            <person name="Sim J.-S."/>
            <person name="Jeong J.-T."/>
            <person name="Choi B.-S."/>
            <person name="Jung M."/>
            <person name="Ginzburg D."/>
            <person name="Zhao K."/>
            <person name="Won S.Y."/>
            <person name="Oh T.-J."/>
            <person name="Yu Y."/>
            <person name="Kim N.-H."/>
            <person name="Lee O.R."/>
            <person name="Lee T.-H."/>
            <person name="Bashyal P."/>
            <person name="Kim T.-S."/>
            <person name="Lee W.-H."/>
            <person name="Kawkins C."/>
            <person name="Kim C.-K."/>
            <person name="Kim J.S."/>
            <person name="Ahn B.O."/>
            <person name="Rhee S.Y."/>
            <person name="Sohng J.K."/>
        </authorList>
    </citation>
    <scope>NUCLEOTIDE SEQUENCE</scope>
    <source>
        <tissue evidence="1">Leaf</tissue>
    </source>
</reference>
<gene>
    <name evidence="1" type="ORF">G2W53_037025</name>
</gene>
<comment type="caution">
    <text evidence="1">The sequence shown here is derived from an EMBL/GenBank/DDBJ whole genome shotgun (WGS) entry which is preliminary data.</text>
</comment>
<evidence type="ECO:0000313" key="1">
    <source>
        <dbReference type="EMBL" id="KAF7810282.1"/>
    </source>
</evidence>
<name>A0A834SV50_9FABA</name>
<keyword evidence="1" id="KW-0687">Ribonucleoprotein</keyword>
<dbReference type="AlphaFoldDB" id="A0A834SV50"/>
<protein>
    <submittedName>
        <fullName evidence="1">50S ribosomal protein L22</fullName>
    </submittedName>
</protein>
<evidence type="ECO:0000313" key="2">
    <source>
        <dbReference type="Proteomes" id="UP000634136"/>
    </source>
</evidence>
<organism evidence="1 2">
    <name type="scientific">Senna tora</name>
    <dbReference type="NCBI Taxonomy" id="362788"/>
    <lineage>
        <taxon>Eukaryota</taxon>
        <taxon>Viridiplantae</taxon>
        <taxon>Streptophyta</taxon>
        <taxon>Embryophyta</taxon>
        <taxon>Tracheophyta</taxon>
        <taxon>Spermatophyta</taxon>
        <taxon>Magnoliopsida</taxon>
        <taxon>eudicotyledons</taxon>
        <taxon>Gunneridae</taxon>
        <taxon>Pentapetalae</taxon>
        <taxon>rosids</taxon>
        <taxon>fabids</taxon>
        <taxon>Fabales</taxon>
        <taxon>Fabaceae</taxon>
        <taxon>Caesalpinioideae</taxon>
        <taxon>Cassia clade</taxon>
        <taxon>Senna</taxon>
    </lineage>
</organism>
<dbReference type="EMBL" id="JAAIUW010000011">
    <property type="protein sequence ID" value="KAF7810282.1"/>
    <property type="molecule type" value="Genomic_DNA"/>
</dbReference>
<sequence length="41" mass="4675">MVQWQRHILPILRHIGKRAYHANDAAADFGISRIGFSFSHG</sequence>
<accession>A0A834SV50</accession>
<dbReference type="OrthoDB" id="10506683at2759"/>
<keyword evidence="1" id="KW-0689">Ribosomal protein</keyword>